<keyword evidence="2" id="KW-1185">Reference proteome</keyword>
<proteinExistence type="predicted"/>
<evidence type="ECO:0000313" key="1">
    <source>
        <dbReference type="EMBL" id="KAK7488987.1"/>
    </source>
</evidence>
<reference evidence="1 2" key="1">
    <citation type="journal article" date="2023" name="Sci. Data">
        <title>Genome assembly of the Korean intertidal mud-creeper Batillaria attramentaria.</title>
        <authorList>
            <person name="Patra A.K."/>
            <person name="Ho P.T."/>
            <person name="Jun S."/>
            <person name="Lee S.J."/>
            <person name="Kim Y."/>
            <person name="Won Y.J."/>
        </authorList>
    </citation>
    <scope>NUCLEOTIDE SEQUENCE [LARGE SCALE GENOMIC DNA]</scope>
    <source>
        <strain evidence="1">Wonlab-2016</strain>
    </source>
</reference>
<gene>
    <name evidence="1" type="ORF">BaRGS_00019791</name>
</gene>
<sequence>MALWYRNNVRIAVVTTDFGEHDSVRLCGNLTRPRFVARKVKTDSTESMYLSSLVFLSVHPNAKSGGAAVCQTDQTEKLKGMFARFEAEGSRSWGVRQSVGGGGGVE</sequence>
<evidence type="ECO:0000313" key="2">
    <source>
        <dbReference type="Proteomes" id="UP001519460"/>
    </source>
</evidence>
<dbReference type="AlphaFoldDB" id="A0ABD0KP58"/>
<dbReference type="Proteomes" id="UP001519460">
    <property type="component" value="Unassembled WGS sequence"/>
</dbReference>
<organism evidence="1 2">
    <name type="scientific">Batillaria attramentaria</name>
    <dbReference type="NCBI Taxonomy" id="370345"/>
    <lineage>
        <taxon>Eukaryota</taxon>
        <taxon>Metazoa</taxon>
        <taxon>Spiralia</taxon>
        <taxon>Lophotrochozoa</taxon>
        <taxon>Mollusca</taxon>
        <taxon>Gastropoda</taxon>
        <taxon>Caenogastropoda</taxon>
        <taxon>Sorbeoconcha</taxon>
        <taxon>Cerithioidea</taxon>
        <taxon>Batillariidae</taxon>
        <taxon>Batillaria</taxon>
    </lineage>
</organism>
<accession>A0ABD0KP58</accession>
<protein>
    <submittedName>
        <fullName evidence="1">Uncharacterized protein</fullName>
    </submittedName>
</protein>
<name>A0ABD0KP58_9CAEN</name>
<comment type="caution">
    <text evidence="1">The sequence shown here is derived from an EMBL/GenBank/DDBJ whole genome shotgun (WGS) entry which is preliminary data.</text>
</comment>
<dbReference type="EMBL" id="JACVVK020000144">
    <property type="protein sequence ID" value="KAK7488987.1"/>
    <property type="molecule type" value="Genomic_DNA"/>
</dbReference>